<feature type="chain" id="PRO_5015035120" description="Fimbrial protein" evidence="1">
    <location>
        <begin position="21"/>
        <end position="272"/>
    </location>
</feature>
<evidence type="ECO:0000256" key="1">
    <source>
        <dbReference type="SAM" id="SignalP"/>
    </source>
</evidence>
<sequence length="272" mass="29455">MKKLLLGFCVSVFFCSNSMAGVTTLKTGSVRGDYEVHFTADVSGIETVSQGKQLKLLVFGSSNGRPSGDQRPDWWDGVCTMDGQVLTRNTERVTSYIVNIPPLEQSNSKKIVCNLHGTIGGIMQNPRIAIAVDTIASGAIFDQGPGWSGLKVYGTANKVGDAPQSFVPNSDSKQYVVTIGQPDKIREFNIEYADSVTLMAKQEKPVQILKTTDTVLASYASSLPLKVTRFENSSDIMTQGISTGVRELWVRPNTTSNVGRTDGTMTITITSK</sequence>
<reference evidence="2 3" key="1">
    <citation type="submission" date="2019-04" db="EMBL/GenBank/DDBJ databases">
        <authorList>
            <consortium name="NARMS: The National Antimicrobial Resistance Monitoring System"/>
        </authorList>
    </citation>
    <scope>NUCLEOTIDE SEQUENCE [LARGE SCALE GENOMIC DNA]</scope>
    <source>
        <strain evidence="2 3">FSIS11919500</strain>
    </source>
</reference>
<gene>
    <name evidence="2" type="ORF">E5H86_20610</name>
</gene>
<keyword evidence="1" id="KW-0732">Signal</keyword>
<dbReference type="AlphaFoldDB" id="A0A0C2BGY1"/>
<evidence type="ECO:0000313" key="3">
    <source>
        <dbReference type="Proteomes" id="UP000531916"/>
    </source>
</evidence>
<comment type="caution">
    <text evidence="2">The sequence shown here is derived from an EMBL/GenBank/DDBJ whole genome shotgun (WGS) entry which is preliminary data.</text>
</comment>
<dbReference type="Proteomes" id="UP000531916">
    <property type="component" value="Unassembled WGS sequence"/>
</dbReference>
<evidence type="ECO:0008006" key="4">
    <source>
        <dbReference type="Google" id="ProtNLM"/>
    </source>
</evidence>
<feature type="signal peptide" evidence="1">
    <location>
        <begin position="1"/>
        <end position="20"/>
    </location>
</feature>
<name>A0A0C2BGY1_ECOLX</name>
<accession>A0A0C2BGY1</accession>
<dbReference type="RefSeq" id="WP_040100202.1">
    <property type="nucleotide sequence ID" value="NZ_BGDB01000067.1"/>
</dbReference>
<evidence type="ECO:0000313" key="2">
    <source>
        <dbReference type="EMBL" id="EFC2248161.1"/>
    </source>
</evidence>
<proteinExistence type="predicted"/>
<organism evidence="2 3">
    <name type="scientific">Escherichia coli</name>
    <dbReference type="NCBI Taxonomy" id="562"/>
    <lineage>
        <taxon>Bacteria</taxon>
        <taxon>Pseudomonadati</taxon>
        <taxon>Pseudomonadota</taxon>
        <taxon>Gammaproteobacteria</taxon>
        <taxon>Enterobacterales</taxon>
        <taxon>Enterobacteriaceae</taxon>
        <taxon>Escherichia</taxon>
    </lineage>
</organism>
<protein>
    <recommendedName>
        <fullName evidence="4">Fimbrial protein</fullName>
    </recommendedName>
</protein>
<dbReference type="EMBL" id="AASEPP010000040">
    <property type="protein sequence ID" value="EFC2248161.1"/>
    <property type="molecule type" value="Genomic_DNA"/>
</dbReference>